<dbReference type="InterPro" id="IPR024919">
    <property type="entry name" value="EcfT"/>
</dbReference>
<dbReference type="RefSeq" id="WP_055146359.1">
    <property type="nucleotide sequence ID" value="NZ_CAXTQR010000013.1"/>
</dbReference>
<sequence length="274" mass="30763">MIRDITIGQYYPAQSPIHRLDPRVKIVCTLIFLVSLFVQNSVLGYALAFVFLACMIHVSKVPAKFIGKGLKPIVILLLFTVAMNLFLTRGGAVLFHWGIITITETGLRTSVFMAVRLVLLVAGSSLMTFTTTPNGLTDGLEKLLHPLNRIHVPVHEISMMMSIALRFIPILLEETDKIMKAQIARGADFESGNIIQRAKAMIPILVPLFVSAFRRANDLAMAMEARCYHGGEGRTKMKPLKYHYQDRLAYAITWGYLIAIVVIGRFVPFKLWIF</sequence>
<evidence type="ECO:0000256" key="8">
    <source>
        <dbReference type="ARBA" id="ARBA00023136"/>
    </source>
</evidence>
<dbReference type="GO" id="GO:0022857">
    <property type="term" value="F:transmembrane transporter activity"/>
    <property type="evidence" value="ECO:0007669"/>
    <property type="project" value="UniProtKB-UniRule"/>
</dbReference>
<comment type="subcellular location">
    <subcellularLocation>
        <location evidence="1 9">Cell membrane</location>
        <topology evidence="1 9">Multi-pass membrane protein</topology>
    </subcellularLocation>
</comment>
<evidence type="ECO:0000256" key="3">
    <source>
        <dbReference type="ARBA" id="ARBA00014042"/>
    </source>
</evidence>
<dbReference type="PANTHER" id="PTHR33514:SF13">
    <property type="entry name" value="PROTEIN ABCI12, CHLOROPLASTIC"/>
    <property type="match status" value="1"/>
</dbReference>
<feature type="transmembrane region" description="Helical" evidence="9">
    <location>
        <begin position="73"/>
        <end position="99"/>
    </location>
</feature>
<keyword evidence="4 9" id="KW-0813">Transport</keyword>
<evidence type="ECO:0000256" key="2">
    <source>
        <dbReference type="ARBA" id="ARBA00005660"/>
    </source>
</evidence>
<evidence type="ECO:0000256" key="4">
    <source>
        <dbReference type="ARBA" id="ARBA00022448"/>
    </source>
</evidence>
<name>A0A174YGT1_9FIRM</name>
<comment type="similarity">
    <text evidence="2 9">Belongs to the energy-coupling factor EcfT family.</text>
</comment>
<evidence type="ECO:0000256" key="6">
    <source>
        <dbReference type="ARBA" id="ARBA00022692"/>
    </source>
</evidence>
<evidence type="ECO:0000256" key="7">
    <source>
        <dbReference type="ARBA" id="ARBA00022989"/>
    </source>
</evidence>
<evidence type="ECO:0000256" key="9">
    <source>
        <dbReference type="HAMAP-Rule" id="MF_01461"/>
    </source>
</evidence>
<reference evidence="10 11" key="1">
    <citation type="submission" date="2015-09" db="EMBL/GenBank/DDBJ databases">
        <authorList>
            <consortium name="Pathogen Informatics"/>
        </authorList>
    </citation>
    <scope>NUCLEOTIDE SEQUENCE [LARGE SCALE GENOMIC DNA]</scope>
    <source>
        <strain evidence="10 11">2789STDY5834889</strain>
    </source>
</reference>
<evidence type="ECO:0000313" key="10">
    <source>
        <dbReference type="EMBL" id="CUQ87634.1"/>
    </source>
</evidence>
<dbReference type="Proteomes" id="UP000078383">
    <property type="component" value="Unassembled WGS sequence"/>
</dbReference>
<keyword evidence="5 9" id="KW-1003">Cell membrane</keyword>
<evidence type="ECO:0000256" key="1">
    <source>
        <dbReference type="ARBA" id="ARBA00004651"/>
    </source>
</evidence>
<evidence type="ECO:0000313" key="11">
    <source>
        <dbReference type="Proteomes" id="UP000078383"/>
    </source>
</evidence>
<protein>
    <recommendedName>
        <fullName evidence="3 9">Energy-coupling factor transporter transmembrane protein EcfT</fullName>
        <shortName evidence="9">ECF transporter T component EcfT</shortName>
    </recommendedName>
</protein>
<gene>
    <name evidence="10" type="primary">ecfT_2</name>
    <name evidence="9" type="synonym">ecfT</name>
    <name evidence="10" type="ORF">ERS852502_01608</name>
</gene>
<feature type="transmembrane region" description="Helical" evidence="9">
    <location>
        <begin position="248"/>
        <end position="267"/>
    </location>
</feature>
<keyword evidence="8 9" id="KW-0472">Membrane</keyword>
<dbReference type="EMBL" id="CZBX01000006">
    <property type="protein sequence ID" value="CUQ87634.1"/>
    <property type="molecule type" value="Genomic_DNA"/>
</dbReference>
<dbReference type="InterPro" id="IPR003339">
    <property type="entry name" value="ABC/ECF_trnsptr_transmembrane"/>
</dbReference>
<dbReference type="HAMAP" id="MF_01461">
    <property type="entry name" value="EcfT"/>
    <property type="match status" value="1"/>
</dbReference>
<proteinExistence type="inferred from homology"/>
<dbReference type="Pfam" id="PF02361">
    <property type="entry name" value="CbiQ"/>
    <property type="match status" value="1"/>
</dbReference>
<dbReference type="CDD" id="cd16914">
    <property type="entry name" value="EcfT"/>
    <property type="match status" value="1"/>
</dbReference>
<keyword evidence="6 9" id="KW-0812">Transmembrane</keyword>
<comment type="subunit">
    <text evidence="9">Forms a stable energy-coupling factor (ECF) transporter complex composed of 2 membrane-embedded substrate-binding proteins (S component), 2 ATP-binding proteins (A component) and 2 transmembrane proteins (T component).</text>
</comment>
<accession>A0A174YGT1</accession>
<dbReference type="OrthoDB" id="8075495at2"/>
<evidence type="ECO:0000256" key="5">
    <source>
        <dbReference type="ARBA" id="ARBA00022475"/>
    </source>
</evidence>
<dbReference type="PANTHER" id="PTHR33514">
    <property type="entry name" value="PROTEIN ABCI12, CHLOROPLASTIC"/>
    <property type="match status" value="1"/>
</dbReference>
<organism evidence="10 11">
    <name type="scientific">[Ruminococcus] torques</name>
    <dbReference type="NCBI Taxonomy" id="33039"/>
    <lineage>
        <taxon>Bacteria</taxon>
        <taxon>Bacillati</taxon>
        <taxon>Bacillota</taxon>
        <taxon>Clostridia</taxon>
        <taxon>Lachnospirales</taxon>
        <taxon>Lachnospiraceae</taxon>
        <taxon>Mediterraneibacter</taxon>
    </lineage>
</organism>
<comment type="function">
    <text evidence="9">Transmembrane (T) component of an energy-coupling factor (ECF) ABC-transporter complex. Unlike classic ABC transporters this ECF transporter provides the energy necessary to transport a number of different substrates.</text>
</comment>
<dbReference type="AlphaFoldDB" id="A0A174YGT1"/>
<keyword evidence="7 9" id="KW-1133">Transmembrane helix</keyword>
<feature type="transmembrane region" description="Helical" evidence="9">
    <location>
        <begin position="111"/>
        <end position="130"/>
    </location>
</feature>
<dbReference type="GO" id="GO:0005886">
    <property type="term" value="C:plasma membrane"/>
    <property type="evidence" value="ECO:0007669"/>
    <property type="project" value="UniProtKB-SubCell"/>
</dbReference>
<feature type="transmembrane region" description="Helical" evidence="9">
    <location>
        <begin position="26"/>
        <end position="53"/>
    </location>
</feature>